<evidence type="ECO:0000256" key="13">
    <source>
        <dbReference type="SAM" id="Phobius"/>
    </source>
</evidence>
<keyword evidence="7" id="KW-0653">Protein transport</keyword>
<evidence type="ECO:0000313" key="15">
    <source>
        <dbReference type="Proteomes" id="UP000790833"/>
    </source>
</evidence>
<dbReference type="GO" id="GO:0106166">
    <property type="term" value="F:spindle pole body-nuclear membrane anchor activity"/>
    <property type="evidence" value="ECO:0007669"/>
    <property type="project" value="TreeGrafter"/>
</dbReference>
<feature type="transmembrane region" description="Helical" evidence="13">
    <location>
        <begin position="152"/>
        <end position="177"/>
    </location>
</feature>
<evidence type="ECO:0000256" key="6">
    <source>
        <dbReference type="ARBA" id="ARBA00022816"/>
    </source>
</evidence>
<gene>
    <name evidence="14" type="ORF">KQ657_002659</name>
</gene>
<evidence type="ECO:0000256" key="3">
    <source>
        <dbReference type="ARBA" id="ARBA00005760"/>
    </source>
</evidence>
<comment type="caution">
    <text evidence="14">The sequence shown here is derived from an EMBL/GenBank/DDBJ whole genome shotgun (WGS) entry which is preliminary data.</text>
</comment>
<dbReference type="GO" id="GO:0051028">
    <property type="term" value="P:mRNA transport"/>
    <property type="evidence" value="ECO:0007669"/>
    <property type="project" value="UniProtKB-KW"/>
</dbReference>
<dbReference type="PANTHER" id="PTHR13269:SF6">
    <property type="entry name" value="NUCLEOPORIN NDC1"/>
    <property type="match status" value="1"/>
</dbReference>
<dbReference type="GO" id="GO:0005816">
    <property type="term" value="C:spindle pole body"/>
    <property type="evidence" value="ECO:0007669"/>
    <property type="project" value="TreeGrafter"/>
</dbReference>
<evidence type="ECO:0000256" key="2">
    <source>
        <dbReference type="ARBA" id="ARBA00004567"/>
    </source>
</evidence>
<dbReference type="GO" id="GO:0070762">
    <property type="term" value="C:nuclear pore transmembrane ring"/>
    <property type="evidence" value="ECO:0007669"/>
    <property type="project" value="TreeGrafter"/>
</dbReference>
<keyword evidence="8 13" id="KW-1133">Transmembrane helix</keyword>
<dbReference type="GeneID" id="66116033"/>
<dbReference type="GO" id="GO:0015031">
    <property type="term" value="P:protein transport"/>
    <property type="evidence" value="ECO:0007669"/>
    <property type="project" value="UniProtKB-KW"/>
</dbReference>
<dbReference type="RefSeq" id="XP_043047422.1">
    <property type="nucleotide sequence ID" value="XM_043193413.1"/>
</dbReference>
<dbReference type="EMBL" id="JAHMUF010000022">
    <property type="protein sequence ID" value="KAG7191870.1"/>
    <property type="molecule type" value="Genomic_DNA"/>
</dbReference>
<evidence type="ECO:0000256" key="1">
    <source>
        <dbReference type="ARBA" id="ARBA00004232"/>
    </source>
</evidence>
<organism evidence="14 15">
    <name type="scientific">Scheffersomyces spartinae</name>
    <dbReference type="NCBI Taxonomy" id="45513"/>
    <lineage>
        <taxon>Eukaryota</taxon>
        <taxon>Fungi</taxon>
        <taxon>Dikarya</taxon>
        <taxon>Ascomycota</taxon>
        <taxon>Saccharomycotina</taxon>
        <taxon>Pichiomycetes</taxon>
        <taxon>Debaryomycetaceae</taxon>
        <taxon>Scheffersomyces</taxon>
    </lineage>
</organism>
<name>A0A9P7V603_9ASCO</name>
<feature type="transmembrane region" description="Helical" evidence="13">
    <location>
        <begin position="13"/>
        <end position="30"/>
    </location>
</feature>
<dbReference type="PANTHER" id="PTHR13269">
    <property type="entry name" value="NUCLEOPORIN NDC1"/>
    <property type="match status" value="1"/>
</dbReference>
<dbReference type="GO" id="GO:0070631">
    <property type="term" value="P:spindle pole body localization"/>
    <property type="evidence" value="ECO:0007669"/>
    <property type="project" value="TreeGrafter"/>
</dbReference>
<dbReference type="Proteomes" id="UP000790833">
    <property type="component" value="Unassembled WGS sequence"/>
</dbReference>
<keyword evidence="6" id="KW-0509">mRNA transport</keyword>
<dbReference type="GO" id="GO:0006999">
    <property type="term" value="P:nuclear pore organization"/>
    <property type="evidence" value="ECO:0007669"/>
    <property type="project" value="TreeGrafter"/>
</dbReference>
<proteinExistence type="inferred from homology"/>
<accession>A0A9P7V603</accession>
<evidence type="ECO:0000256" key="10">
    <source>
        <dbReference type="ARBA" id="ARBA00023132"/>
    </source>
</evidence>
<evidence type="ECO:0000256" key="8">
    <source>
        <dbReference type="ARBA" id="ARBA00022989"/>
    </source>
</evidence>
<keyword evidence="10" id="KW-0906">Nuclear pore complex</keyword>
<feature type="transmembrane region" description="Helical" evidence="13">
    <location>
        <begin position="108"/>
        <end position="128"/>
    </location>
</feature>
<dbReference type="InterPro" id="IPR019049">
    <property type="entry name" value="Nucleoporin_prot_Ndc1/Nup"/>
</dbReference>
<evidence type="ECO:0000256" key="9">
    <source>
        <dbReference type="ARBA" id="ARBA00023010"/>
    </source>
</evidence>
<keyword evidence="11 13" id="KW-0472">Membrane</keyword>
<feature type="transmembrane region" description="Helical" evidence="13">
    <location>
        <begin position="61"/>
        <end position="80"/>
    </location>
</feature>
<dbReference type="AlphaFoldDB" id="A0A9P7V603"/>
<keyword evidence="15" id="KW-1185">Reference proteome</keyword>
<evidence type="ECO:0000256" key="12">
    <source>
        <dbReference type="ARBA" id="ARBA00023242"/>
    </source>
</evidence>
<reference evidence="14" key="1">
    <citation type="submission" date="2021-03" db="EMBL/GenBank/DDBJ databases">
        <authorList>
            <person name="Palmer J.M."/>
        </authorList>
    </citation>
    <scope>NUCLEOTIDE SEQUENCE</scope>
    <source>
        <strain evidence="14">ARV_011</strain>
    </source>
</reference>
<evidence type="ECO:0000256" key="7">
    <source>
        <dbReference type="ARBA" id="ARBA00022927"/>
    </source>
</evidence>
<evidence type="ECO:0000256" key="5">
    <source>
        <dbReference type="ARBA" id="ARBA00022692"/>
    </source>
</evidence>
<sequence length="612" mass="70190">MALPFRTSLWWDLIYTVIKGPIIFIALFVVKINRDHHSTVLYTEHKTLALQIYHTCLSKRFGYVSMAYVASSILIGSVYLTQLKDLRGQFYMIPMFYEQKPAVNDSYVYYWFVCICTGIGYALHHLVYQRNKLTFQFGVYKVSVDKLISKHLGLVFSQSLALTVVSTGITLPIIYMISRSTLYKMNWVTLFVLGLDYQSVPPLGVTWSLYFQTIFLTFNILLLWEIVNHLYNVYASIGCLDGKKLISTYSKDPISTLLSGLRNTNGGFINQLSRVTAFQELAYISTSSDDKEAIKLRKSIYKAKTTDGYLCLQFLIECATIIRDTTTRINFRTDTDLRALKKITQEQDNSTTNVNNNDTLFTDIFGNSSIHSSSSPPSSSTPITNDLRIYPQTTNSHVINLQSENLVIFAKKIQDVFNHYVSVPLLNLVISHLPKAYRAKMNSFKTRLMSRYNQFNDDFLSSWFGVFFRITLKRDCESRVLDPVTFGNSIISISHLCTHSISEDLLGVVTDIQVSDVFKLLEKPIRVCSNYTDYIPHSVYLPRGTMTRRDPKQLIAVLHDLAIMEFYQMCIKFNFKLDDLILNLRTYKLAKHVIDVAIAEQTTQDNKILTEL</sequence>
<dbReference type="GO" id="GO:0031965">
    <property type="term" value="C:nuclear membrane"/>
    <property type="evidence" value="ECO:0007669"/>
    <property type="project" value="UniProtKB-SubCell"/>
</dbReference>
<evidence type="ECO:0000256" key="11">
    <source>
        <dbReference type="ARBA" id="ARBA00023136"/>
    </source>
</evidence>
<evidence type="ECO:0000313" key="14">
    <source>
        <dbReference type="EMBL" id="KAG7191870.1"/>
    </source>
</evidence>
<keyword evidence="5 13" id="KW-0812">Transmembrane</keyword>
<protein>
    <submittedName>
        <fullName evidence="14">Uncharacterized protein</fullName>
    </submittedName>
</protein>
<dbReference type="Pfam" id="PF09531">
    <property type="entry name" value="Ndc1_Nup"/>
    <property type="match status" value="1"/>
</dbReference>
<comment type="subcellular location">
    <subcellularLocation>
        <location evidence="1">Nucleus membrane</location>
        <topology evidence="1">Multi-pass membrane protein</topology>
    </subcellularLocation>
    <subcellularLocation>
        <location evidence="2">Nucleus</location>
        <location evidence="2">Nuclear pore complex</location>
    </subcellularLocation>
</comment>
<dbReference type="OrthoDB" id="67850at2759"/>
<keyword evidence="9" id="KW-0811">Translocation</keyword>
<keyword evidence="4" id="KW-0813">Transport</keyword>
<evidence type="ECO:0000256" key="4">
    <source>
        <dbReference type="ARBA" id="ARBA00022448"/>
    </source>
</evidence>
<keyword evidence="12" id="KW-0539">Nucleus</keyword>
<comment type="similarity">
    <text evidence="3">Belongs to the NDC1 family.</text>
</comment>